<evidence type="ECO:0000313" key="4">
    <source>
        <dbReference type="Proteomes" id="UP000294360"/>
    </source>
</evidence>
<feature type="chain" id="PRO_5020807944" evidence="2">
    <location>
        <begin position="21"/>
        <end position="121"/>
    </location>
</feature>
<dbReference type="KEGG" id="mtun:MTUNDRAET4_1922"/>
<feature type="region of interest" description="Disordered" evidence="1">
    <location>
        <begin position="93"/>
        <end position="121"/>
    </location>
</feature>
<evidence type="ECO:0000313" key="3">
    <source>
        <dbReference type="EMBL" id="VFU08815.1"/>
    </source>
</evidence>
<sequence length="121" mass="12257">MKAMLISTGVLFAAAGFALAHDQKGPHGGHQVDAGKMHVELLVKDATIDVYLADELAKPVDASGYKGLAILIIGGKAARIPLAPVGSDKLTGTAPAEVKGEPKGAVQITSPSGATVQGKFD</sequence>
<protein>
    <submittedName>
        <fullName evidence="3">Uncharacterized protein</fullName>
    </submittedName>
</protein>
<evidence type="ECO:0000256" key="2">
    <source>
        <dbReference type="SAM" id="SignalP"/>
    </source>
</evidence>
<keyword evidence="2" id="KW-0732">Signal</keyword>
<dbReference type="OrthoDB" id="7915804at2"/>
<dbReference type="AlphaFoldDB" id="A0A4U8YZS0"/>
<name>A0A4U8YZS0_METTU</name>
<evidence type="ECO:0000256" key="1">
    <source>
        <dbReference type="SAM" id="MobiDB-lite"/>
    </source>
</evidence>
<dbReference type="EMBL" id="LR536450">
    <property type="protein sequence ID" value="VFU08815.1"/>
    <property type="molecule type" value="Genomic_DNA"/>
</dbReference>
<proteinExistence type="predicted"/>
<reference evidence="3 4" key="1">
    <citation type="submission" date="2019-03" db="EMBL/GenBank/DDBJ databases">
        <authorList>
            <person name="Kox A.R. M."/>
        </authorList>
    </citation>
    <scope>NUCLEOTIDE SEQUENCE [LARGE SCALE GENOMIC DNA]</scope>
    <source>
        <strain evidence="3">MTUNDRAET4 annotated genome</strain>
    </source>
</reference>
<dbReference type="RefSeq" id="WP_134488927.1">
    <property type="nucleotide sequence ID" value="NZ_CP139089.1"/>
</dbReference>
<feature type="signal peptide" evidence="2">
    <location>
        <begin position="1"/>
        <end position="20"/>
    </location>
</feature>
<organism evidence="3 4">
    <name type="scientific">Methylocella tundrae</name>
    <dbReference type="NCBI Taxonomy" id="227605"/>
    <lineage>
        <taxon>Bacteria</taxon>
        <taxon>Pseudomonadati</taxon>
        <taxon>Pseudomonadota</taxon>
        <taxon>Alphaproteobacteria</taxon>
        <taxon>Hyphomicrobiales</taxon>
        <taxon>Beijerinckiaceae</taxon>
        <taxon>Methylocella</taxon>
    </lineage>
</organism>
<dbReference type="Proteomes" id="UP000294360">
    <property type="component" value="Chromosome"/>
</dbReference>
<accession>A0A4U8YZS0</accession>
<gene>
    <name evidence="3" type="ORF">MTUNDRAET4_1922</name>
</gene>